<dbReference type="RefSeq" id="WP_219966065.1">
    <property type="nucleotide sequence ID" value="NZ_JAGFNZ010000005.1"/>
</dbReference>
<keyword evidence="2" id="KW-1185">Reference proteome</keyword>
<gene>
    <name evidence="1" type="ORF">J5W02_12690</name>
</gene>
<comment type="caution">
    <text evidence="1">The sequence shown here is derived from an EMBL/GenBank/DDBJ whole genome shotgun (WGS) entry which is preliminary data.</text>
</comment>
<evidence type="ECO:0000313" key="2">
    <source>
        <dbReference type="Proteomes" id="UP000719942"/>
    </source>
</evidence>
<proteinExistence type="predicted"/>
<dbReference type="CDD" id="cd00609">
    <property type="entry name" value="AAT_like"/>
    <property type="match status" value="1"/>
</dbReference>
<dbReference type="SUPFAM" id="SSF53383">
    <property type="entry name" value="PLP-dependent transferases"/>
    <property type="match status" value="1"/>
</dbReference>
<accession>A0ABS7DQT3</accession>
<dbReference type="InterPro" id="IPR015424">
    <property type="entry name" value="PyrdxlP-dep_Trfase"/>
</dbReference>
<dbReference type="InterPro" id="IPR015421">
    <property type="entry name" value="PyrdxlP-dep_Trfase_major"/>
</dbReference>
<dbReference type="Gene3D" id="3.90.1150.10">
    <property type="entry name" value="Aspartate Aminotransferase, domain 1"/>
    <property type="match status" value="1"/>
</dbReference>
<dbReference type="GO" id="GO:0008483">
    <property type="term" value="F:transaminase activity"/>
    <property type="evidence" value="ECO:0007669"/>
    <property type="project" value="UniProtKB-KW"/>
</dbReference>
<dbReference type="InterPro" id="IPR015422">
    <property type="entry name" value="PyrdxlP-dep_Trfase_small"/>
</dbReference>
<dbReference type="Gene3D" id="3.40.640.10">
    <property type="entry name" value="Type I PLP-dependent aspartate aminotransferase-like (Major domain)"/>
    <property type="match status" value="1"/>
</dbReference>
<dbReference type="InterPro" id="IPR024551">
    <property type="entry name" value="AspAT_Ic"/>
</dbReference>
<dbReference type="Pfam" id="PF12897">
    <property type="entry name" value="Asp_aminotransf"/>
    <property type="match status" value="1"/>
</dbReference>
<dbReference type="PANTHER" id="PTHR43799:SF1">
    <property type="entry name" value="ASPARTATE AMINOTRANSFERASE"/>
    <property type="match status" value="1"/>
</dbReference>
<sequence>MLQFLSMSESELLKVKADLEDRYNQFKAQGLKLNMARGKPATDQLNLSMKMLDTLNSGSDMHSSTGDDCRNYGLPDGLPELRELFAELMGVDDNNIIVGGNSSLNMMFDAVSCAMTHGFAGCEPWGKQGHIKFLCPSPGYDRHFAITEYFGFELIAVPMLATGPDMDVVEKLIHDDASVKGIWCVPKYSNPTGITYSDETVRRFAALKPAAKDFRIFWDNAYCVHDLTDTPDTLLNLWQECRKNNTIDLPIFFASTSKITFPGAGIAAMGASEKNLSVLREHYSFQTIGPDKLNQLRHIYFLKDLDGVMDHMTKHRALLEPKFRTVLGRLESELGGKGVAEWTSPNGGYFVSVDVLNGCAKRVVSLCKEAGVTLTGAGATYPYGKDPNDQNIRVAPTYPPVAELEQAMELFCICVQLAAAEKLLNK</sequence>
<protein>
    <submittedName>
        <fullName evidence="1">Aminotransferase class I/II-fold pyridoxal phosphate-dependent enzyme</fullName>
    </submittedName>
</protein>
<dbReference type="EMBL" id="JAGFNZ010000005">
    <property type="protein sequence ID" value="MBW7573667.1"/>
    <property type="molecule type" value="Genomic_DNA"/>
</dbReference>
<keyword evidence="1" id="KW-0808">Transferase</keyword>
<reference evidence="1 2" key="1">
    <citation type="submission" date="2021-03" db="EMBL/GenBank/DDBJ databases">
        <title>Caproiciproducens sp. nov. isolated from feces of cow.</title>
        <authorList>
            <person name="Choi J.-Y."/>
        </authorList>
    </citation>
    <scope>NUCLEOTIDE SEQUENCE [LARGE SCALE GENOMIC DNA]</scope>
    <source>
        <strain evidence="1 2">AGMB10547</strain>
    </source>
</reference>
<name>A0ABS7DQT3_9FIRM</name>
<evidence type="ECO:0000313" key="1">
    <source>
        <dbReference type="EMBL" id="MBW7573667.1"/>
    </source>
</evidence>
<dbReference type="Proteomes" id="UP000719942">
    <property type="component" value="Unassembled WGS sequence"/>
</dbReference>
<dbReference type="PANTHER" id="PTHR43799">
    <property type="entry name" value="AMINOTRANSFERASE, PUTATIVE-RELATED"/>
    <property type="match status" value="1"/>
</dbReference>
<organism evidence="1 2">
    <name type="scientific">Caproiciproducens faecalis</name>
    <dbReference type="NCBI Taxonomy" id="2820301"/>
    <lineage>
        <taxon>Bacteria</taxon>
        <taxon>Bacillati</taxon>
        <taxon>Bacillota</taxon>
        <taxon>Clostridia</taxon>
        <taxon>Eubacteriales</taxon>
        <taxon>Acutalibacteraceae</taxon>
        <taxon>Caproiciproducens</taxon>
    </lineage>
</organism>
<keyword evidence="1" id="KW-0032">Aminotransferase</keyword>